<dbReference type="EMBL" id="BMOD01000030">
    <property type="protein sequence ID" value="GGJ54594.1"/>
    <property type="molecule type" value="Genomic_DNA"/>
</dbReference>
<keyword evidence="2" id="KW-1185">Reference proteome</keyword>
<evidence type="ECO:0000313" key="2">
    <source>
        <dbReference type="Proteomes" id="UP000632222"/>
    </source>
</evidence>
<comment type="caution">
    <text evidence="1">The sequence shown here is derived from an EMBL/GenBank/DDBJ whole genome shotgun (WGS) entry which is preliminary data.</text>
</comment>
<gene>
    <name evidence="1" type="ORF">GCM10008938_45840</name>
</gene>
<sequence length="89" mass="10328">MATAQCVEKPETPLFDLGLKEPRLVKSVYDYKTIIIDENGKSLNAAYAEDWTLRNGKVVSYMAYRVSSHEKVAVKNYIYQNERMVRYSE</sequence>
<evidence type="ECO:0000313" key="1">
    <source>
        <dbReference type="EMBL" id="GGJ54594.1"/>
    </source>
</evidence>
<dbReference type="Proteomes" id="UP000632222">
    <property type="component" value="Unassembled WGS sequence"/>
</dbReference>
<proteinExistence type="predicted"/>
<name>A0ABQ2DF37_9DEIO</name>
<reference evidence="2" key="1">
    <citation type="journal article" date="2019" name="Int. J. Syst. Evol. Microbiol.">
        <title>The Global Catalogue of Microorganisms (GCM) 10K type strain sequencing project: providing services to taxonomists for standard genome sequencing and annotation.</title>
        <authorList>
            <consortium name="The Broad Institute Genomics Platform"/>
            <consortium name="The Broad Institute Genome Sequencing Center for Infectious Disease"/>
            <person name="Wu L."/>
            <person name="Ma J."/>
        </authorList>
    </citation>
    <scope>NUCLEOTIDE SEQUENCE [LARGE SCALE GENOMIC DNA]</scope>
    <source>
        <strain evidence="2">JCM 14370</strain>
    </source>
</reference>
<organism evidence="1 2">
    <name type="scientific">Deinococcus roseus</name>
    <dbReference type="NCBI Taxonomy" id="392414"/>
    <lineage>
        <taxon>Bacteria</taxon>
        <taxon>Thermotogati</taxon>
        <taxon>Deinococcota</taxon>
        <taxon>Deinococci</taxon>
        <taxon>Deinococcales</taxon>
        <taxon>Deinococcaceae</taxon>
        <taxon>Deinococcus</taxon>
    </lineage>
</organism>
<accession>A0ABQ2DF37</accession>
<protein>
    <submittedName>
        <fullName evidence="1">Uncharacterized protein</fullName>
    </submittedName>
</protein>